<organism evidence="6 7">
    <name type="scientific">Brassica campestris</name>
    <name type="common">Field mustard</name>
    <dbReference type="NCBI Taxonomy" id="3711"/>
    <lineage>
        <taxon>Eukaryota</taxon>
        <taxon>Viridiplantae</taxon>
        <taxon>Streptophyta</taxon>
        <taxon>Embryophyta</taxon>
        <taxon>Tracheophyta</taxon>
        <taxon>Spermatophyta</taxon>
        <taxon>Magnoliopsida</taxon>
        <taxon>eudicotyledons</taxon>
        <taxon>Gunneridae</taxon>
        <taxon>Pentapetalae</taxon>
        <taxon>rosids</taxon>
        <taxon>malvids</taxon>
        <taxon>Brassicales</taxon>
        <taxon>Brassicaceae</taxon>
        <taxon>Brassiceae</taxon>
        <taxon>Brassica</taxon>
    </lineage>
</organism>
<evidence type="ECO:0000313" key="7">
    <source>
        <dbReference type="Proteomes" id="UP000694005"/>
    </source>
</evidence>
<feature type="domain" description="RIN4 pathogenic type III effector avirulence factor Avr cleavage site" evidence="5">
    <location>
        <begin position="16"/>
        <end position="49"/>
    </location>
</feature>
<dbReference type="AlphaFoldDB" id="A0A8D9I217"/>
<feature type="region of interest" description="Disordered" evidence="4">
    <location>
        <begin position="41"/>
        <end position="84"/>
    </location>
</feature>
<gene>
    <name evidence="6" type="ORF">BRAPAZ1V2_A10P13720.2</name>
</gene>
<evidence type="ECO:0000256" key="1">
    <source>
        <dbReference type="ARBA" id="ARBA00005485"/>
    </source>
</evidence>
<feature type="region of interest" description="Disordered" evidence="4">
    <location>
        <begin position="661"/>
        <end position="688"/>
    </location>
</feature>
<dbReference type="InterPro" id="IPR029071">
    <property type="entry name" value="Ubiquitin-like_domsf"/>
</dbReference>
<reference evidence="6 7" key="1">
    <citation type="submission" date="2021-07" db="EMBL/GenBank/DDBJ databases">
        <authorList>
            <consortium name="Genoscope - CEA"/>
            <person name="William W."/>
        </authorList>
    </citation>
    <scope>NUCLEOTIDE SEQUENCE [LARGE SCALE GENOMIC DNA]</scope>
</reference>
<dbReference type="Proteomes" id="UP000694005">
    <property type="component" value="Chromosome A10"/>
</dbReference>
<feature type="region of interest" description="Disordered" evidence="4">
    <location>
        <begin position="529"/>
        <end position="558"/>
    </location>
</feature>
<feature type="region of interest" description="Disordered" evidence="4">
    <location>
        <begin position="466"/>
        <end position="489"/>
    </location>
</feature>
<dbReference type="PANTHER" id="PTHR32054:SF3">
    <property type="entry name" value="HEAVY CHAIN, PUTATIVE, EXPRESSED-RELATED"/>
    <property type="match status" value="1"/>
</dbReference>
<sequence length="723" mass="80735">MFWFHLFVFHHMEQDKGRPLPKFGEWDVNDPASAEGFTVIFNKARDEKKTGGKPGSPGKSTEGHAKSGGGGGGGDPSKPQPDDVDVYFRVKRDVELRKMMEAFSHKVGKQMSAFVFLFDGIRIKPNQTPKEKVLVKQTELHLAQKELNKLKDQLKSAETIREQALSELEWAKRTVDELTRKLDAVNESRDSANKVTEAAKSLIKEAKPENVSVSSSDDAEGLDMEQYGKVCKELDTAKQELRKIRQVSNEVSETKTVALTKEEEAKEVTKVYSEKIELLRKEIAAVNESVEQTKLACSQAQKEQSEIFAEKEIQHQSYKAGMEESAKKLLALKSEFDPEFAKKLEAQLTETYNEIDELQKQMETAKASDTESVNGVSLELKEAKGLLEKLVGEEKSLQESVESLKAELEKVKTERSEVEGKEAEIETVAGDLNLKLSKSKSELEECVAEEGKAKAALEDMMSTLNQITSETEASRREADAMRNKAEELKKEAETAHLALEETELNLRVALDEAEEAKIAEAKALEQIKSMSEKTNAARNSTSSESGPQSITLSQDEFKSLSKRAEVSDKLADMKVAAALAQVEAVRASENETLKKLETTQEEIEKLKTATEEALKKAAMADAAKKAVEGELRRWRERDQKKAEEAASRILAEAEARMSVESSPQHLYYKDTKQKPVHKKKLEKTRTSVVSKKVLMPNLSGIFSRKKNQAEWGSPSYLPGEKPF</sequence>
<comment type="similarity">
    <text evidence="1">Belongs to the WEB family.</text>
</comment>
<evidence type="ECO:0000313" key="6">
    <source>
        <dbReference type="EMBL" id="CAG7910126.1"/>
    </source>
</evidence>
<dbReference type="Gramene" id="A10p13720.2_BraZ1">
    <property type="protein sequence ID" value="A10p13720.2_BraZ1.CDS"/>
    <property type="gene ID" value="A10g13720.2_BraZ1"/>
</dbReference>
<evidence type="ECO:0000259" key="5">
    <source>
        <dbReference type="Pfam" id="PF05627"/>
    </source>
</evidence>
<feature type="compositionally biased region" description="Basic and acidic residues" evidence="4">
    <location>
        <begin position="472"/>
        <end position="489"/>
    </location>
</feature>
<feature type="coiled-coil region" evidence="3">
    <location>
        <begin position="341"/>
        <end position="424"/>
    </location>
</feature>
<dbReference type="SUPFAM" id="SSF54236">
    <property type="entry name" value="Ubiquitin-like"/>
    <property type="match status" value="1"/>
</dbReference>
<dbReference type="InterPro" id="IPR008700">
    <property type="entry name" value="TypeIII_avirulence_cleave"/>
</dbReference>
<feature type="coiled-coil region" evidence="3">
    <location>
        <begin position="133"/>
        <end position="195"/>
    </location>
</feature>
<evidence type="ECO:0000256" key="4">
    <source>
        <dbReference type="SAM" id="MobiDB-lite"/>
    </source>
</evidence>
<protein>
    <recommendedName>
        <fullName evidence="5">RIN4 pathogenic type III effector avirulence factor Avr cleavage site domain-containing protein</fullName>
    </recommendedName>
</protein>
<dbReference type="Pfam" id="PF05701">
    <property type="entry name" value="WEMBL"/>
    <property type="match status" value="1"/>
</dbReference>
<evidence type="ECO:0000256" key="2">
    <source>
        <dbReference type="ARBA" id="ARBA00023054"/>
    </source>
</evidence>
<dbReference type="EMBL" id="LS974626">
    <property type="protein sequence ID" value="CAG7910126.1"/>
    <property type="molecule type" value="Genomic_DNA"/>
</dbReference>
<dbReference type="Gene3D" id="3.10.20.90">
    <property type="entry name" value="Phosphatidylinositol 3-kinase Catalytic Subunit, Chain A, domain 1"/>
    <property type="match status" value="1"/>
</dbReference>
<feature type="coiled-coil region" evidence="3">
    <location>
        <begin position="234"/>
        <end position="303"/>
    </location>
</feature>
<keyword evidence="2 3" id="KW-0175">Coiled coil</keyword>
<dbReference type="Pfam" id="PF05627">
    <property type="entry name" value="AvrRpt-cleavage"/>
    <property type="match status" value="1"/>
</dbReference>
<feature type="compositionally biased region" description="Gly residues" evidence="4">
    <location>
        <begin position="66"/>
        <end position="75"/>
    </location>
</feature>
<dbReference type="PANTHER" id="PTHR32054">
    <property type="entry name" value="HEAVY CHAIN, PUTATIVE, EXPRESSED-RELATED-RELATED"/>
    <property type="match status" value="1"/>
</dbReference>
<accession>A0A8D9I217</accession>
<dbReference type="InterPro" id="IPR008545">
    <property type="entry name" value="Web"/>
</dbReference>
<name>A0A8D9I217_BRACM</name>
<feature type="compositionally biased region" description="Polar residues" evidence="4">
    <location>
        <begin position="529"/>
        <end position="554"/>
    </location>
</feature>
<evidence type="ECO:0000256" key="3">
    <source>
        <dbReference type="SAM" id="Coils"/>
    </source>
</evidence>
<proteinExistence type="inferred from homology"/>
<feature type="coiled-coil region" evidence="3">
    <location>
        <begin position="579"/>
        <end position="616"/>
    </location>
</feature>